<dbReference type="EMBL" id="JALLAZ020001356">
    <property type="protein sequence ID" value="KAL3776388.1"/>
    <property type="molecule type" value="Genomic_DNA"/>
</dbReference>
<feature type="signal peptide" evidence="3">
    <location>
        <begin position="1"/>
        <end position="35"/>
    </location>
</feature>
<feature type="domain" description="GPR180/TMEM145 transmembrane" evidence="4">
    <location>
        <begin position="396"/>
        <end position="509"/>
    </location>
</feature>
<dbReference type="AlphaFoldDB" id="A0ABD3NKI8"/>
<dbReference type="InterPro" id="IPR047831">
    <property type="entry name" value="GPR180/TMEM145"/>
</dbReference>
<feature type="transmembrane region" description="Helical" evidence="2">
    <location>
        <begin position="427"/>
        <end position="446"/>
    </location>
</feature>
<evidence type="ECO:0000313" key="5">
    <source>
        <dbReference type="EMBL" id="KAL3776388.1"/>
    </source>
</evidence>
<feature type="transmembrane region" description="Helical" evidence="2">
    <location>
        <begin position="237"/>
        <end position="256"/>
    </location>
</feature>
<proteinExistence type="predicted"/>
<dbReference type="PANTHER" id="PTHR23252">
    <property type="entry name" value="INTIMAL THICKNESS RECEPTOR-RELATED"/>
    <property type="match status" value="1"/>
</dbReference>
<organism evidence="5 6">
    <name type="scientific">Stephanodiscus triporus</name>
    <dbReference type="NCBI Taxonomy" id="2934178"/>
    <lineage>
        <taxon>Eukaryota</taxon>
        <taxon>Sar</taxon>
        <taxon>Stramenopiles</taxon>
        <taxon>Ochrophyta</taxon>
        <taxon>Bacillariophyta</taxon>
        <taxon>Coscinodiscophyceae</taxon>
        <taxon>Thalassiosirophycidae</taxon>
        <taxon>Stephanodiscales</taxon>
        <taxon>Stephanodiscaceae</taxon>
        <taxon>Stephanodiscus</taxon>
    </lineage>
</organism>
<dbReference type="Pfam" id="PF10192">
    <property type="entry name" value="GPR180-TMEM145_TM"/>
    <property type="match status" value="2"/>
</dbReference>
<feature type="region of interest" description="Disordered" evidence="1">
    <location>
        <begin position="145"/>
        <end position="170"/>
    </location>
</feature>
<gene>
    <name evidence="5" type="ORF">ACHAW5_011054</name>
</gene>
<keyword evidence="3" id="KW-0732">Signal</keyword>
<dbReference type="PANTHER" id="PTHR23252:SF24">
    <property type="entry name" value="TRANSMEMBRANE PROTEIN 145"/>
    <property type="match status" value="1"/>
</dbReference>
<keyword evidence="2" id="KW-0812">Transmembrane</keyword>
<evidence type="ECO:0000256" key="2">
    <source>
        <dbReference type="SAM" id="Phobius"/>
    </source>
</evidence>
<sequence length="581" mass="62227">MTKTSSSSFLRLLSAGPVVVVLLLLLGCMGGLAHAKVQSGRVHLSGARTESTLVKFAVPASSRVEFEVNVTSIGMYVNERELRVRAYVDDDWPIVRREALCREKVRHALRSVPVVFDYVGGGGGGRGDAAIGDNARGGETYVARIRTEIDNPPPPRPNYREKGGRPSPRNDRPRYYYFVIDDCSLEEAYGDDKVPDVFYSAMVRHGRRRRGGDEDDGGSNIDGDIAYEHLPADEDGIRALLFLTIAFSGTLFVVLLSSAARTTAMAGGGGGEVHVAILVVMAACATNGLSASCELLHMEAYRRNGYGNYSLDALSSHFEAMSDSMVSLVLLSIGGGWTLPSDVAGVTGGGGSGILVGGTKNDGTDNEFMRGIRNPAGSFLDLIHGDWRGGIVPLSIVLAHAVLAQWGRTFDDDFDTYHALEHPPGKALMVLRFALGLVFVAGVGAVRSGKRGGRCPPSLMSFLTKFGLVGLSYYASLPGISMFVGSALPYHRRHQALHWGAALVQACSLASLTWLFVGGSDASAYHRLSRVGKRRGVDGADMAEAISMSQQQQTHNMMGSVGSGGGRPKMWRLGKTKIRLD</sequence>
<comment type="caution">
    <text evidence="5">The sequence shown here is derived from an EMBL/GenBank/DDBJ whole genome shotgun (WGS) entry which is preliminary data.</text>
</comment>
<evidence type="ECO:0000256" key="3">
    <source>
        <dbReference type="SAM" id="SignalP"/>
    </source>
</evidence>
<dbReference type="Proteomes" id="UP001530315">
    <property type="component" value="Unassembled WGS sequence"/>
</dbReference>
<evidence type="ECO:0000259" key="4">
    <source>
        <dbReference type="Pfam" id="PF10192"/>
    </source>
</evidence>
<feature type="chain" id="PRO_5044786870" description="GPR180/TMEM145 transmembrane domain-containing protein" evidence="3">
    <location>
        <begin position="36"/>
        <end position="581"/>
    </location>
</feature>
<evidence type="ECO:0000256" key="1">
    <source>
        <dbReference type="SAM" id="MobiDB-lite"/>
    </source>
</evidence>
<dbReference type="InterPro" id="IPR019336">
    <property type="entry name" value="GPR180/TMEM145_TM"/>
</dbReference>
<keyword evidence="6" id="KW-1185">Reference proteome</keyword>
<keyword evidence="2" id="KW-0472">Membrane</keyword>
<name>A0ABD3NKI8_9STRA</name>
<accession>A0ABD3NKI8</accession>
<feature type="transmembrane region" description="Helical" evidence="2">
    <location>
        <begin position="466"/>
        <end position="490"/>
    </location>
</feature>
<feature type="transmembrane region" description="Helical" evidence="2">
    <location>
        <begin position="496"/>
        <end position="517"/>
    </location>
</feature>
<feature type="domain" description="GPR180/TMEM145 transmembrane" evidence="4">
    <location>
        <begin position="252"/>
        <end position="339"/>
    </location>
</feature>
<feature type="compositionally biased region" description="Basic and acidic residues" evidence="1">
    <location>
        <begin position="158"/>
        <end position="170"/>
    </location>
</feature>
<evidence type="ECO:0000313" key="6">
    <source>
        <dbReference type="Proteomes" id="UP001530315"/>
    </source>
</evidence>
<reference evidence="5 6" key="1">
    <citation type="submission" date="2024-10" db="EMBL/GenBank/DDBJ databases">
        <title>Updated reference genomes for cyclostephanoid diatoms.</title>
        <authorList>
            <person name="Roberts W.R."/>
            <person name="Alverson A.J."/>
        </authorList>
    </citation>
    <scope>NUCLEOTIDE SEQUENCE [LARGE SCALE GENOMIC DNA]</scope>
    <source>
        <strain evidence="5 6">AJA276-08</strain>
    </source>
</reference>
<feature type="transmembrane region" description="Helical" evidence="2">
    <location>
        <begin position="389"/>
        <end position="407"/>
    </location>
</feature>
<keyword evidence="2" id="KW-1133">Transmembrane helix</keyword>
<dbReference type="PROSITE" id="PS51257">
    <property type="entry name" value="PROKAR_LIPOPROTEIN"/>
    <property type="match status" value="1"/>
</dbReference>
<protein>
    <recommendedName>
        <fullName evidence="4">GPR180/TMEM145 transmembrane domain-containing protein</fullName>
    </recommendedName>
</protein>